<reference evidence="3 4" key="1">
    <citation type="journal article" date="2005" name="Appl. Environ. Microbiol.">
        <title>Intestinal bacterial communities that produce active estrogen-like compounds enterodiol and enterolactone in humans.</title>
        <authorList>
            <person name="Clavel T."/>
            <person name="Henderson G."/>
            <person name="Alpert C.A."/>
            <person name="Philippe C."/>
            <person name="Rigottier-Gois L."/>
            <person name="Dore J."/>
            <person name="Blaut M."/>
        </authorList>
    </citation>
    <scope>NUCLEOTIDE SEQUENCE [LARGE SCALE GENOMIC DNA]</scope>
    <source>
        <strain evidence="3 4">SECO-MT75m2</strain>
    </source>
</reference>
<dbReference type="PROSITE" id="PS50943">
    <property type="entry name" value="HTH_CROC1"/>
    <property type="match status" value="1"/>
</dbReference>
<accession>A0A5C5BUU4</accession>
<gene>
    <name evidence="3" type="ORF">FIC87_11000</name>
</gene>
<dbReference type="Gene3D" id="1.10.260.40">
    <property type="entry name" value="lambda repressor-like DNA-binding domains"/>
    <property type="match status" value="1"/>
</dbReference>
<dbReference type="EMBL" id="VEVP01000027">
    <property type="protein sequence ID" value="TNU89518.1"/>
    <property type="molecule type" value="Genomic_DNA"/>
</dbReference>
<dbReference type="PANTHER" id="PTHR46558:SF11">
    <property type="entry name" value="HTH-TYPE TRANSCRIPTIONAL REGULATOR XRE"/>
    <property type="match status" value="1"/>
</dbReference>
<name>A0A5C5BUU4_EGGLN</name>
<keyword evidence="1" id="KW-0238">DNA-binding</keyword>
<evidence type="ECO:0000256" key="1">
    <source>
        <dbReference type="ARBA" id="ARBA00023125"/>
    </source>
</evidence>
<organism evidence="3 4">
    <name type="scientific">Eggerthella lenta</name>
    <name type="common">Eubacterium lentum</name>
    <dbReference type="NCBI Taxonomy" id="84112"/>
    <lineage>
        <taxon>Bacteria</taxon>
        <taxon>Bacillati</taxon>
        <taxon>Actinomycetota</taxon>
        <taxon>Coriobacteriia</taxon>
        <taxon>Eggerthellales</taxon>
        <taxon>Eggerthellaceae</taxon>
        <taxon>Eggerthella</taxon>
    </lineage>
</organism>
<dbReference type="Gene3D" id="1.25.40.10">
    <property type="entry name" value="Tetratricopeptide repeat domain"/>
    <property type="match status" value="1"/>
</dbReference>
<evidence type="ECO:0000313" key="4">
    <source>
        <dbReference type="Proteomes" id="UP000312594"/>
    </source>
</evidence>
<dbReference type="InterPro" id="IPR010982">
    <property type="entry name" value="Lambda_DNA-bd_dom_sf"/>
</dbReference>
<sequence>MDRQINYWLTASYRKSLNDRLSAFHAIRIMDVSLEQGTEMDIKINEKLARLRTENELTQEEAANHLGITKAAVSKWECGQSMPDISLLPAIADLYSTSIDDLFGRVQELDKESINAAYQTALALLGEDYDVGLDYVRKQVRENWTCCELLRMMGAALFAQIPRISGFNGGSLEDESLQCADEAERIIRRVIELSSSEAGVSVELPSLVRILLWTGREREAEKLLDGYERKEPSLQAALLAQLHREAGRNEEALIVLQRALFISLLEAQSTMAAMVPMVEESRLVELANLAASLQPDKTFASIFPTLMPTIRLQQAKNLVRTAPTDEIFSALDAFADALDGACDAISNPVNPGIFDKVEDMLWDEADDATSRTRSEGVAELRTAYVSALESDGLWDSLRDDGRFCQAIARISDSPEARR</sequence>
<dbReference type="SUPFAM" id="SSF47413">
    <property type="entry name" value="lambda repressor-like DNA-binding domains"/>
    <property type="match status" value="1"/>
</dbReference>
<dbReference type="Proteomes" id="UP000312594">
    <property type="component" value="Unassembled WGS sequence"/>
</dbReference>
<dbReference type="Pfam" id="PF01381">
    <property type="entry name" value="HTH_3"/>
    <property type="match status" value="1"/>
</dbReference>
<comment type="caution">
    <text evidence="3">The sequence shown here is derived from an EMBL/GenBank/DDBJ whole genome shotgun (WGS) entry which is preliminary data.</text>
</comment>
<proteinExistence type="predicted"/>
<dbReference type="InterPro" id="IPR001387">
    <property type="entry name" value="Cro/C1-type_HTH"/>
</dbReference>
<evidence type="ECO:0000259" key="2">
    <source>
        <dbReference type="PROSITE" id="PS50943"/>
    </source>
</evidence>
<dbReference type="AlphaFoldDB" id="A0A5C5BUU4"/>
<protein>
    <submittedName>
        <fullName evidence="3">Helix-turn-helix transcriptional regulator</fullName>
    </submittedName>
</protein>
<dbReference type="InterPro" id="IPR011990">
    <property type="entry name" value="TPR-like_helical_dom_sf"/>
</dbReference>
<dbReference type="SMART" id="SM00530">
    <property type="entry name" value="HTH_XRE"/>
    <property type="match status" value="1"/>
</dbReference>
<evidence type="ECO:0000313" key="3">
    <source>
        <dbReference type="EMBL" id="TNU89518.1"/>
    </source>
</evidence>
<dbReference type="CDD" id="cd00093">
    <property type="entry name" value="HTH_XRE"/>
    <property type="match status" value="1"/>
</dbReference>
<feature type="domain" description="HTH cro/C1-type" evidence="2">
    <location>
        <begin position="48"/>
        <end position="102"/>
    </location>
</feature>
<dbReference type="GO" id="GO:0003677">
    <property type="term" value="F:DNA binding"/>
    <property type="evidence" value="ECO:0007669"/>
    <property type="project" value="UniProtKB-KW"/>
</dbReference>
<dbReference type="PANTHER" id="PTHR46558">
    <property type="entry name" value="TRACRIPTIONAL REGULATORY PROTEIN-RELATED-RELATED"/>
    <property type="match status" value="1"/>
</dbReference>